<dbReference type="Proteomes" id="UP000679992">
    <property type="component" value="Unassembled WGS sequence"/>
</dbReference>
<feature type="transmembrane region" description="Helical" evidence="6">
    <location>
        <begin position="345"/>
        <end position="364"/>
    </location>
</feature>
<evidence type="ECO:0000256" key="2">
    <source>
        <dbReference type="ARBA" id="ARBA00022475"/>
    </source>
</evidence>
<dbReference type="InterPro" id="IPR013525">
    <property type="entry name" value="ABC2_TM"/>
</dbReference>
<comment type="subcellular location">
    <subcellularLocation>
        <location evidence="1">Cell membrane</location>
        <topology evidence="1">Multi-pass membrane protein</topology>
    </subcellularLocation>
</comment>
<dbReference type="RefSeq" id="WP_213655065.1">
    <property type="nucleotide sequence ID" value="NZ_BOSL01000007.1"/>
</dbReference>
<keyword evidence="9" id="KW-1185">Reference proteome</keyword>
<dbReference type="Gene3D" id="3.40.1710.10">
    <property type="entry name" value="abc type-2 transporter like domain"/>
    <property type="match status" value="1"/>
</dbReference>
<dbReference type="PANTHER" id="PTHR30294:SF29">
    <property type="entry name" value="MULTIDRUG ABC TRANSPORTER PERMEASE YBHS-RELATED"/>
    <property type="match status" value="1"/>
</dbReference>
<feature type="transmembrane region" description="Helical" evidence="6">
    <location>
        <begin position="20"/>
        <end position="41"/>
    </location>
</feature>
<evidence type="ECO:0000256" key="1">
    <source>
        <dbReference type="ARBA" id="ARBA00004651"/>
    </source>
</evidence>
<dbReference type="Pfam" id="PF12698">
    <property type="entry name" value="ABC2_membrane_3"/>
    <property type="match status" value="1"/>
</dbReference>
<feature type="transmembrane region" description="Helical" evidence="6">
    <location>
        <begin position="224"/>
        <end position="243"/>
    </location>
</feature>
<keyword evidence="4 6" id="KW-1133">Transmembrane helix</keyword>
<evidence type="ECO:0000256" key="6">
    <source>
        <dbReference type="SAM" id="Phobius"/>
    </source>
</evidence>
<evidence type="ECO:0000313" key="8">
    <source>
        <dbReference type="EMBL" id="GIP53538.1"/>
    </source>
</evidence>
<dbReference type="PANTHER" id="PTHR30294">
    <property type="entry name" value="MEMBRANE COMPONENT OF ABC TRANSPORTER YHHJ-RELATED"/>
    <property type="match status" value="1"/>
</dbReference>
<feature type="transmembrane region" description="Helical" evidence="6">
    <location>
        <begin position="399"/>
        <end position="418"/>
    </location>
</feature>
<organism evidence="8 9">
    <name type="scientific">Paenibacillus vini</name>
    <dbReference type="NCBI Taxonomy" id="1476024"/>
    <lineage>
        <taxon>Bacteria</taxon>
        <taxon>Bacillati</taxon>
        <taxon>Bacillota</taxon>
        <taxon>Bacilli</taxon>
        <taxon>Bacillales</taxon>
        <taxon>Paenibacillaceae</taxon>
        <taxon>Paenibacillus</taxon>
    </lineage>
</organism>
<feature type="transmembrane region" description="Helical" evidence="6">
    <location>
        <begin position="306"/>
        <end position="333"/>
    </location>
</feature>
<evidence type="ECO:0000259" key="7">
    <source>
        <dbReference type="Pfam" id="PF12698"/>
    </source>
</evidence>
<accession>A0ABQ4MC26</accession>
<evidence type="ECO:0000256" key="3">
    <source>
        <dbReference type="ARBA" id="ARBA00022692"/>
    </source>
</evidence>
<proteinExistence type="predicted"/>
<evidence type="ECO:0000256" key="5">
    <source>
        <dbReference type="ARBA" id="ARBA00023136"/>
    </source>
</evidence>
<feature type="transmembrane region" description="Helical" evidence="6">
    <location>
        <begin position="278"/>
        <end position="300"/>
    </location>
</feature>
<keyword evidence="2" id="KW-1003">Cell membrane</keyword>
<protein>
    <submittedName>
        <fullName evidence="8">Transport permease YfiM</fullName>
    </submittedName>
</protein>
<dbReference type="EMBL" id="BOSL01000007">
    <property type="protein sequence ID" value="GIP53538.1"/>
    <property type="molecule type" value="Genomic_DNA"/>
</dbReference>
<comment type="caution">
    <text evidence="8">The sequence shown here is derived from an EMBL/GenBank/DDBJ whole genome shotgun (WGS) entry which is preliminary data.</text>
</comment>
<keyword evidence="5 6" id="KW-0472">Membrane</keyword>
<sequence length="425" mass="46798">MISFFKKDFLVYWRDRKEIIISLITPMVLITVLSLALPGWVENSTKSLQMKVAFVNLDDEETGLQQIRELLSQQTLPQETKDLLGQQLEQSAPAGLFKQVLQEDSVKEIVTLVELDNEEALRRLEDGQIDALFTIPEGFTFAVLNKMLLNEGEGSEILITADDGSLQVDVLKDIIGSFTRTLNLQAAIRHVSAGNPDLDADRLMADSEIGGREIVPGVKIVTSFQYYALAISIVFALMISVTVSSKAIAEKREHTFERILLAGSKPVNYLSGKMSSTICLSLAQLVIVLLLSHFIFGIFTDRSWQFWTGMAAVLIIMSVCMGALSSLFTALVFRLDDQAASGISFIAVIIAGSIGGSFVPVYVLPEWLQAAGEWTPNGLGLSVLLKWLQTETINDLSDAMLKLAAFSIISFGLAVWIFPKRGRVQ</sequence>
<keyword evidence="3 6" id="KW-0812">Transmembrane</keyword>
<reference evidence="8 9" key="1">
    <citation type="submission" date="2021-03" db="EMBL/GenBank/DDBJ databases">
        <title>Antimicrobial resistance genes in bacteria isolated from Japanese honey, and their potential for conferring macrolide and lincosamide resistance in the American foulbrood pathogen Paenibacillus larvae.</title>
        <authorList>
            <person name="Okamoto M."/>
            <person name="Kumagai M."/>
            <person name="Kanamori H."/>
            <person name="Takamatsu D."/>
        </authorList>
    </citation>
    <scope>NUCLEOTIDE SEQUENCE [LARGE SCALE GENOMIC DNA]</scope>
    <source>
        <strain evidence="8 9">J42TS3</strain>
    </source>
</reference>
<feature type="domain" description="ABC-2 type transporter transmembrane" evidence="7">
    <location>
        <begin position="19"/>
        <end position="416"/>
    </location>
</feature>
<gene>
    <name evidence="8" type="primary">yfiM</name>
    <name evidence="8" type="ORF">J42TS3_25730</name>
</gene>
<evidence type="ECO:0000313" key="9">
    <source>
        <dbReference type="Proteomes" id="UP000679992"/>
    </source>
</evidence>
<dbReference type="InterPro" id="IPR051449">
    <property type="entry name" value="ABC-2_transporter_component"/>
</dbReference>
<evidence type="ECO:0000256" key="4">
    <source>
        <dbReference type="ARBA" id="ARBA00022989"/>
    </source>
</evidence>
<name>A0ABQ4MC26_9BACL</name>